<feature type="transmembrane region" description="Helical" evidence="1">
    <location>
        <begin position="50"/>
        <end position="75"/>
    </location>
</feature>
<evidence type="ECO:0000256" key="1">
    <source>
        <dbReference type="SAM" id="Phobius"/>
    </source>
</evidence>
<dbReference type="AlphaFoldDB" id="W7T169"/>
<dbReference type="EMBL" id="AZIL01002769">
    <property type="protein sequence ID" value="EWM20835.1"/>
    <property type="molecule type" value="Genomic_DNA"/>
</dbReference>
<feature type="domain" description="Glycine-zipper-containing OmpA-like membrane" evidence="2">
    <location>
        <begin position="64"/>
        <end position="99"/>
    </location>
</feature>
<keyword evidence="1" id="KW-0812">Transmembrane</keyword>
<feature type="transmembrane region" description="Helical" evidence="1">
    <location>
        <begin position="110"/>
        <end position="132"/>
    </location>
</feature>
<gene>
    <name evidence="3" type="ORF">Naga_101779g4</name>
</gene>
<reference evidence="3 4" key="1">
    <citation type="journal article" date="2014" name="Mol. Plant">
        <title>Chromosome Scale Genome Assembly and Transcriptome Profiling of Nannochloropsis gaditana in Nitrogen Depletion.</title>
        <authorList>
            <person name="Corteggiani Carpinelli E."/>
            <person name="Telatin A."/>
            <person name="Vitulo N."/>
            <person name="Forcato C."/>
            <person name="D'Angelo M."/>
            <person name="Schiavon R."/>
            <person name="Vezzi A."/>
            <person name="Giacometti G.M."/>
            <person name="Morosinotto T."/>
            <person name="Valle G."/>
        </authorList>
    </citation>
    <scope>NUCLEOTIDE SEQUENCE [LARGE SCALE GENOMIC DNA]</scope>
    <source>
        <strain evidence="3 4">B-31</strain>
    </source>
</reference>
<organism evidence="3 4">
    <name type="scientific">Nannochloropsis gaditana</name>
    <dbReference type="NCBI Taxonomy" id="72520"/>
    <lineage>
        <taxon>Eukaryota</taxon>
        <taxon>Sar</taxon>
        <taxon>Stramenopiles</taxon>
        <taxon>Ochrophyta</taxon>
        <taxon>Eustigmatophyceae</taxon>
        <taxon>Eustigmatales</taxon>
        <taxon>Monodopsidaceae</taxon>
        <taxon>Nannochloropsis</taxon>
    </lineage>
</organism>
<sequence length="172" mass="17547">MHARWNHHRREGHDDPCQMACIHIRTMPSDEDAIDLQSYEPAAVCSVQELVGAAVGCIVGAMVGAAVGCIVGAMVGAAVGCIVGAMVGAAVGCIVGVMVGAAVGCIVGPMVGAAVGCIVGGSVLGTTTSYTLESGSKMKGVHTATQQKHWRVTVFQLKKKGVACPALREQYP</sequence>
<name>W7T169_9STRA</name>
<dbReference type="Pfam" id="PF13436">
    <property type="entry name" value="Gly-zipper_OmpA"/>
    <property type="match status" value="1"/>
</dbReference>
<feature type="transmembrane region" description="Helical" evidence="1">
    <location>
        <begin position="82"/>
        <end position="104"/>
    </location>
</feature>
<keyword evidence="1" id="KW-0472">Membrane</keyword>
<keyword evidence="4" id="KW-1185">Reference proteome</keyword>
<proteinExistence type="predicted"/>
<evidence type="ECO:0000259" key="2">
    <source>
        <dbReference type="Pfam" id="PF13436"/>
    </source>
</evidence>
<evidence type="ECO:0000313" key="4">
    <source>
        <dbReference type="Proteomes" id="UP000019335"/>
    </source>
</evidence>
<protein>
    <submittedName>
        <fullName evidence="3">17 kDa surface antigen family protein</fullName>
    </submittedName>
</protein>
<comment type="caution">
    <text evidence="3">The sequence shown here is derived from an EMBL/GenBank/DDBJ whole genome shotgun (WGS) entry which is preliminary data.</text>
</comment>
<evidence type="ECO:0000313" key="3">
    <source>
        <dbReference type="EMBL" id="EWM20835.1"/>
    </source>
</evidence>
<accession>W7T169</accession>
<dbReference type="OrthoDB" id="10069898at2759"/>
<dbReference type="Proteomes" id="UP000019335">
    <property type="component" value="Unassembled WGS sequence"/>
</dbReference>
<keyword evidence="1" id="KW-1133">Transmembrane helix</keyword>
<dbReference type="InterPro" id="IPR025693">
    <property type="entry name" value="Gly-zipper_OmpA-like_dom"/>
</dbReference>